<protein>
    <submittedName>
        <fullName evidence="2">Transcriptional regulator</fullName>
    </submittedName>
</protein>
<name>A0A1D2QN85_9GAMM</name>
<feature type="transmembrane region" description="Helical" evidence="1">
    <location>
        <begin position="107"/>
        <end position="127"/>
    </location>
</feature>
<dbReference type="InterPro" id="IPR007359">
    <property type="entry name" value="SigmaE_reg_RseC_MucC"/>
</dbReference>
<feature type="transmembrane region" description="Helical" evidence="1">
    <location>
        <begin position="82"/>
        <end position="101"/>
    </location>
</feature>
<dbReference type="Proteomes" id="UP000242502">
    <property type="component" value="Unassembled WGS sequence"/>
</dbReference>
<proteinExistence type="predicted"/>
<organism evidence="2 3">
    <name type="scientific">Candidatus Endobugula sertula</name>
    <name type="common">Bugula neritina bacterial symbiont</name>
    <dbReference type="NCBI Taxonomy" id="62101"/>
    <lineage>
        <taxon>Bacteria</taxon>
        <taxon>Pseudomonadati</taxon>
        <taxon>Pseudomonadota</taxon>
        <taxon>Gammaproteobacteria</taxon>
        <taxon>Cellvibrionales</taxon>
        <taxon>Cellvibrionaceae</taxon>
        <taxon>Candidatus Endobugula</taxon>
    </lineage>
</organism>
<dbReference type="Pfam" id="PF04246">
    <property type="entry name" value="RseC_MucC"/>
    <property type="match status" value="1"/>
</dbReference>
<dbReference type="PANTHER" id="PTHR35867:SF1">
    <property type="entry name" value="PROTEIN RSEC"/>
    <property type="match status" value="1"/>
</dbReference>
<accession>A0A1D2QN85</accession>
<evidence type="ECO:0000313" key="2">
    <source>
        <dbReference type="EMBL" id="ODS23014.1"/>
    </source>
</evidence>
<comment type="caution">
    <text evidence="2">The sequence shown here is derived from an EMBL/GenBank/DDBJ whole genome shotgun (WGS) entry which is preliminary data.</text>
</comment>
<reference evidence="2 3" key="1">
    <citation type="journal article" date="2016" name="Appl. Environ. Microbiol.">
        <title>Lack of Overt Genome Reduction in the Bryostatin-Producing Bryozoan Symbiont "Candidatus Endobugula sertula".</title>
        <authorList>
            <person name="Miller I.J."/>
            <person name="Vanee N."/>
            <person name="Fong S.S."/>
            <person name="Lim-Fong G.E."/>
            <person name="Kwan J.C."/>
        </authorList>
    </citation>
    <scope>NUCLEOTIDE SEQUENCE [LARGE SCALE GENOMIC DNA]</scope>
    <source>
        <strain evidence="2">AB1-4</strain>
    </source>
</reference>
<keyword evidence="1" id="KW-0812">Transmembrane</keyword>
<keyword evidence="1" id="KW-0472">Membrane</keyword>
<dbReference type="PIRSF" id="PIRSF004923">
    <property type="entry name" value="RseC"/>
    <property type="match status" value="1"/>
</dbReference>
<sequence>MLKETGRIVAMESDALWVETIQQSTCNSCVAKQGCGQSLLSKVGIKSTYIRVLLFGKDRQDYKVGQLVTIGIPNDVVVKSSLFVYLVPLLLMIAFSGFAHTYIENEFISIGAGLFGLLVGGLLIRYYTYKATNDPRIQPVLIDNGPMVIMKG</sequence>
<dbReference type="EMBL" id="MDLC01000042">
    <property type="protein sequence ID" value="ODS23014.1"/>
    <property type="molecule type" value="Genomic_DNA"/>
</dbReference>
<dbReference type="STRING" id="62101.AB835_11015"/>
<keyword evidence="1" id="KW-1133">Transmembrane helix</keyword>
<gene>
    <name evidence="2" type="ORF">AB835_11015</name>
</gene>
<evidence type="ECO:0000313" key="3">
    <source>
        <dbReference type="Proteomes" id="UP000242502"/>
    </source>
</evidence>
<dbReference type="InterPro" id="IPR026268">
    <property type="entry name" value="RseC"/>
</dbReference>
<dbReference type="PANTHER" id="PTHR35867">
    <property type="entry name" value="PROTEIN RSEC"/>
    <property type="match status" value="1"/>
</dbReference>
<evidence type="ECO:0000256" key="1">
    <source>
        <dbReference type="SAM" id="Phobius"/>
    </source>
</evidence>
<dbReference type="AlphaFoldDB" id="A0A1D2QN85"/>